<dbReference type="GO" id="GO:0005737">
    <property type="term" value="C:cytoplasm"/>
    <property type="evidence" value="ECO:0007669"/>
    <property type="project" value="TreeGrafter"/>
</dbReference>
<dbReference type="EMBL" id="KV425603">
    <property type="protein sequence ID" value="KZT21750.1"/>
    <property type="molecule type" value="Genomic_DNA"/>
</dbReference>
<organism evidence="9 10">
    <name type="scientific">Neolentinus lepideus HHB14362 ss-1</name>
    <dbReference type="NCBI Taxonomy" id="1314782"/>
    <lineage>
        <taxon>Eukaryota</taxon>
        <taxon>Fungi</taxon>
        <taxon>Dikarya</taxon>
        <taxon>Basidiomycota</taxon>
        <taxon>Agaricomycotina</taxon>
        <taxon>Agaricomycetes</taxon>
        <taxon>Gloeophyllales</taxon>
        <taxon>Gloeophyllaceae</taxon>
        <taxon>Neolentinus</taxon>
    </lineage>
</organism>
<protein>
    <recommendedName>
        <fullName evidence="4">Aldehyde dehydrogenase</fullName>
    </recommendedName>
</protein>
<dbReference type="Gene3D" id="3.40.605.10">
    <property type="entry name" value="Aldehyde Dehydrogenase, Chain A, domain 1"/>
    <property type="match status" value="1"/>
</dbReference>
<evidence type="ECO:0000313" key="9">
    <source>
        <dbReference type="EMBL" id="KZT21750.1"/>
    </source>
</evidence>
<evidence type="ECO:0000256" key="4">
    <source>
        <dbReference type="PIRNR" id="PIRNR036492"/>
    </source>
</evidence>
<dbReference type="FunFam" id="3.40.605.10:FF:000004">
    <property type="entry name" value="Aldehyde dehydrogenase"/>
    <property type="match status" value="1"/>
</dbReference>
<dbReference type="PIRSF" id="PIRSF036492">
    <property type="entry name" value="ALDH"/>
    <property type="match status" value="1"/>
</dbReference>
<evidence type="ECO:0000256" key="7">
    <source>
        <dbReference type="RuleBase" id="RU003345"/>
    </source>
</evidence>
<dbReference type="Gene3D" id="3.40.309.10">
    <property type="entry name" value="Aldehyde Dehydrogenase, Chain A, domain 2"/>
    <property type="match status" value="1"/>
</dbReference>
<dbReference type="AlphaFoldDB" id="A0A165Q0L3"/>
<reference evidence="9 10" key="1">
    <citation type="journal article" date="2016" name="Mol. Biol. Evol.">
        <title>Comparative Genomics of Early-Diverging Mushroom-Forming Fungi Provides Insights into the Origins of Lignocellulose Decay Capabilities.</title>
        <authorList>
            <person name="Nagy L.G."/>
            <person name="Riley R."/>
            <person name="Tritt A."/>
            <person name="Adam C."/>
            <person name="Daum C."/>
            <person name="Floudas D."/>
            <person name="Sun H."/>
            <person name="Yadav J.S."/>
            <person name="Pangilinan J."/>
            <person name="Larsson K.H."/>
            <person name="Matsuura K."/>
            <person name="Barry K."/>
            <person name="Labutti K."/>
            <person name="Kuo R."/>
            <person name="Ohm R.A."/>
            <person name="Bhattacharya S.S."/>
            <person name="Shirouzu T."/>
            <person name="Yoshinaga Y."/>
            <person name="Martin F.M."/>
            <person name="Grigoriev I.V."/>
            <person name="Hibbett D.S."/>
        </authorList>
    </citation>
    <scope>NUCLEOTIDE SEQUENCE [LARGE SCALE GENOMIC DNA]</scope>
    <source>
        <strain evidence="9 10">HHB14362 ss-1</strain>
    </source>
</reference>
<evidence type="ECO:0000256" key="6">
    <source>
        <dbReference type="PROSITE-ProRule" id="PRU10007"/>
    </source>
</evidence>
<evidence type="ECO:0000259" key="8">
    <source>
        <dbReference type="Pfam" id="PF00171"/>
    </source>
</evidence>
<dbReference type="OrthoDB" id="440325at2759"/>
<evidence type="ECO:0000256" key="1">
    <source>
        <dbReference type="ARBA" id="ARBA00009986"/>
    </source>
</evidence>
<dbReference type="GO" id="GO:0006081">
    <property type="term" value="P:aldehyde metabolic process"/>
    <property type="evidence" value="ECO:0007669"/>
    <property type="project" value="InterPro"/>
</dbReference>
<comment type="similarity">
    <text evidence="1 4 7">Belongs to the aldehyde dehydrogenase family.</text>
</comment>
<dbReference type="Proteomes" id="UP000076761">
    <property type="component" value="Unassembled WGS sequence"/>
</dbReference>
<dbReference type="CDD" id="cd07135">
    <property type="entry name" value="ALDH_F14-YMR110C"/>
    <property type="match status" value="1"/>
</dbReference>
<feature type="domain" description="Aldehyde dehydrogenase" evidence="8">
    <location>
        <begin position="17"/>
        <end position="435"/>
    </location>
</feature>
<evidence type="ECO:0000256" key="3">
    <source>
        <dbReference type="ARBA" id="ARBA00023027"/>
    </source>
</evidence>
<accession>A0A165Q0L3</accession>
<dbReference type="STRING" id="1314782.A0A165Q0L3"/>
<dbReference type="SUPFAM" id="SSF53720">
    <property type="entry name" value="ALDH-like"/>
    <property type="match status" value="1"/>
</dbReference>
<feature type="active site" evidence="5 6">
    <location>
        <position position="218"/>
    </location>
</feature>
<keyword evidence="2 4" id="KW-0560">Oxidoreductase</keyword>
<dbReference type="InterPro" id="IPR016162">
    <property type="entry name" value="Ald_DH_N"/>
</dbReference>
<gene>
    <name evidence="9" type="ORF">NEOLEDRAFT_1158044</name>
</gene>
<keyword evidence="10" id="KW-1185">Reference proteome</keyword>
<evidence type="ECO:0000256" key="2">
    <source>
        <dbReference type="ARBA" id="ARBA00023002"/>
    </source>
</evidence>
<dbReference type="InterPro" id="IPR012394">
    <property type="entry name" value="Aldehyde_DH_NAD(P)"/>
</dbReference>
<evidence type="ECO:0000313" key="10">
    <source>
        <dbReference type="Proteomes" id="UP000076761"/>
    </source>
</evidence>
<dbReference type="PANTHER" id="PTHR43570:SF16">
    <property type="entry name" value="ALDEHYDE DEHYDROGENASE TYPE III, ISOFORM Q"/>
    <property type="match status" value="1"/>
</dbReference>
<dbReference type="PANTHER" id="PTHR43570">
    <property type="entry name" value="ALDEHYDE DEHYDROGENASE"/>
    <property type="match status" value="1"/>
</dbReference>
<dbReference type="InParanoid" id="A0A165Q0L3"/>
<dbReference type="Pfam" id="PF00171">
    <property type="entry name" value="Aldedh"/>
    <property type="match status" value="1"/>
</dbReference>
<feature type="active site" evidence="5">
    <location>
        <position position="252"/>
    </location>
</feature>
<keyword evidence="3" id="KW-0520">NAD</keyword>
<dbReference type="InterPro" id="IPR029510">
    <property type="entry name" value="Ald_DH_CS_GLU"/>
</dbReference>
<dbReference type="FunFam" id="3.40.309.10:FF:000003">
    <property type="entry name" value="Aldehyde dehydrogenase"/>
    <property type="match status" value="1"/>
</dbReference>
<dbReference type="InterPro" id="IPR016161">
    <property type="entry name" value="Ald_DH/histidinol_DH"/>
</dbReference>
<dbReference type="InterPro" id="IPR015590">
    <property type="entry name" value="Aldehyde_DH_dom"/>
</dbReference>
<proteinExistence type="inferred from homology"/>
<dbReference type="GO" id="GO:0004029">
    <property type="term" value="F:aldehyde dehydrogenase (NAD+) activity"/>
    <property type="evidence" value="ECO:0007669"/>
    <property type="project" value="TreeGrafter"/>
</dbReference>
<dbReference type="PROSITE" id="PS00687">
    <property type="entry name" value="ALDEHYDE_DEHYDR_GLU"/>
    <property type="match status" value="1"/>
</dbReference>
<sequence length="477" mass="52995">MSALQYTPIDKISEIRDTLKQTFRSGKARSLAWRRHQLHQVARMAKENEEAFMAAMKSDLGKPRMESWLGEIAGLVKRILLTAESLEEWTKPEYPEVPDWQKPWRPTVYKTPKGVVLIIAPWNYPMVLSMQPFIGAIAAGCTAVIKPSELVPAFSALLAELIPKYLDPEAYAVVNGGIAETTKLLELQWDHIFYTGNGRVGRIIATAAAKHLTPVTLELGGKSPVIIDADCDINIAAKRILHGKCTNAGQICVCPDYVLIPEHKQDEFIAALKEHHAAFFPEGPLNSSSYGRIVNSMHHGRLMSILNRTKGTIVLGGKTDGKLGLEPTIIKDVREGDSLLEDELFGPLLPIMPVKDVDEAINYVRSKDHPLVLYAFTQNQQLKERLVAETLSGSLILNDACTQLAVNEIPFGGIGESGYGYQILKYTYDGFTHLRSSIDVPYDNEDPFRYPPYSEEARKLIESSMNLDIPPPPVNGH</sequence>
<name>A0A165Q0L3_9AGAM</name>
<evidence type="ECO:0000256" key="5">
    <source>
        <dbReference type="PIRSR" id="PIRSR036492-1"/>
    </source>
</evidence>
<dbReference type="InterPro" id="IPR016163">
    <property type="entry name" value="Ald_DH_C"/>
</dbReference>